<dbReference type="AlphaFoldDB" id="A0A0H5QQ15"/>
<accession>A0A0H5QQ15</accession>
<organism evidence="1">
    <name type="scientific">Spongospora subterranea</name>
    <dbReference type="NCBI Taxonomy" id="70186"/>
    <lineage>
        <taxon>Eukaryota</taxon>
        <taxon>Sar</taxon>
        <taxon>Rhizaria</taxon>
        <taxon>Endomyxa</taxon>
        <taxon>Phytomyxea</taxon>
        <taxon>Plasmodiophorida</taxon>
        <taxon>Plasmodiophoridae</taxon>
        <taxon>Spongospora</taxon>
    </lineage>
</organism>
<proteinExistence type="predicted"/>
<evidence type="ECO:0000313" key="1">
    <source>
        <dbReference type="EMBL" id="CRZ03712.1"/>
    </source>
</evidence>
<name>A0A0H5QQ15_9EUKA</name>
<dbReference type="EMBL" id="HACM01003270">
    <property type="protein sequence ID" value="CRZ03712.1"/>
    <property type="molecule type" value="Transcribed_RNA"/>
</dbReference>
<sequence>MIPLTLYPATCPPESPVYMIRSRRLNLQVITSQSSLLIVTRQRPANTPGRNSRIWTDRVPLAMANREYGLMNSRQETPPLPAHQHCNQLNCSGMGVSFSTISFQVVVNLSQLKIPDQDATRWISDCHLLQKPI</sequence>
<reference evidence="1" key="1">
    <citation type="submission" date="2015-04" db="EMBL/GenBank/DDBJ databases">
        <title>The genome sequence of the plant pathogenic Rhizarian Plasmodiophora brassicae reveals insights in its biotrophic life cycle and the origin of chitin synthesis.</title>
        <authorList>
            <person name="Schwelm A."/>
            <person name="Fogelqvist J."/>
            <person name="Knaust A."/>
            <person name="Julke S."/>
            <person name="Lilja T."/>
            <person name="Dhandapani V."/>
            <person name="Bonilla-Rosso G."/>
            <person name="Karlsson M."/>
            <person name="Shevchenko A."/>
            <person name="Choi S.R."/>
            <person name="Kim H.G."/>
            <person name="Park J.Y."/>
            <person name="Lim Y.P."/>
            <person name="Ludwig-Muller J."/>
            <person name="Dixelius C."/>
        </authorList>
    </citation>
    <scope>NUCLEOTIDE SEQUENCE</scope>
    <source>
        <tissue evidence="1">Potato root galls</tissue>
    </source>
</reference>
<protein>
    <submittedName>
        <fullName evidence="1">Uncharacterized protein</fullName>
    </submittedName>
</protein>